<organism evidence="1 2">
    <name type="scientific">Kitasatospora cystarginea</name>
    <dbReference type="NCBI Taxonomy" id="58350"/>
    <lineage>
        <taxon>Bacteria</taxon>
        <taxon>Bacillati</taxon>
        <taxon>Actinomycetota</taxon>
        <taxon>Actinomycetes</taxon>
        <taxon>Kitasatosporales</taxon>
        <taxon>Streptomycetaceae</taxon>
        <taxon>Kitasatospora</taxon>
    </lineage>
</organism>
<name>A0ABN3F115_9ACTN</name>
<sequence length="130" mass="14391">MAGQWGAVLQDPAVGPADAHAANLRLRPRGLQRLLHRQEADAVLPLEGTVRQAPERCPFFKSRHRPCPEALAAKIQTVPHWEYSWAVAQPGGRNVGDLEKLGKEGWEAVGPVNAYTGDRWNFLLKRPLAD</sequence>
<dbReference type="EMBL" id="BAAATR010000071">
    <property type="protein sequence ID" value="GAA2279924.1"/>
    <property type="molecule type" value="Genomic_DNA"/>
</dbReference>
<proteinExistence type="predicted"/>
<dbReference type="RefSeq" id="WP_344641251.1">
    <property type="nucleotide sequence ID" value="NZ_BAAATR010000071.1"/>
</dbReference>
<keyword evidence="2" id="KW-1185">Reference proteome</keyword>
<evidence type="ECO:0000313" key="2">
    <source>
        <dbReference type="Proteomes" id="UP001500305"/>
    </source>
</evidence>
<reference evidence="1 2" key="1">
    <citation type="journal article" date="2019" name="Int. J. Syst. Evol. Microbiol.">
        <title>The Global Catalogue of Microorganisms (GCM) 10K type strain sequencing project: providing services to taxonomists for standard genome sequencing and annotation.</title>
        <authorList>
            <consortium name="The Broad Institute Genomics Platform"/>
            <consortium name="The Broad Institute Genome Sequencing Center for Infectious Disease"/>
            <person name="Wu L."/>
            <person name="Ma J."/>
        </authorList>
    </citation>
    <scope>NUCLEOTIDE SEQUENCE [LARGE SCALE GENOMIC DNA]</scope>
    <source>
        <strain evidence="1 2">JCM 7356</strain>
    </source>
</reference>
<gene>
    <name evidence="1" type="ORF">GCM10010430_77450</name>
</gene>
<dbReference type="Proteomes" id="UP001500305">
    <property type="component" value="Unassembled WGS sequence"/>
</dbReference>
<protein>
    <recommendedName>
        <fullName evidence="3">DUF4177 domain-containing protein</fullName>
    </recommendedName>
</protein>
<evidence type="ECO:0000313" key="1">
    <source>
        <dbReference type="EMBL" id="GAA2279924.1"/>
    </source>
</evidence>
<accession>A0ABN3F115</accession>
<evidence type="ECO:0008006" key="3">
    <source>
        <dbReference type="Google" id="ProtNLM"/>
    </source>
</evidence>
<comment type="caution">
    <text evidence="1">The sequence shown here is derived from an EMBL/GenBank/DDBJ whole genome shotgun (WGS) entry which is preliminary data.</text>
</comment>